<evidence type="ECO:0000313" key="1">
    <source>
        <dbReference type="EMBL" id="MBC5684456.1"/>
    </source>
</evidence>
<evidence type="ECO:0000313" key="2">
    <source>
        <dbReference type="Proteomes" id="UP000631576"/>
    </source>
</evidence>
<accession>A0ABR7GCH1</accession>
<dbReference type="RefSeq" id="WP_117807091.1">
    <property type="nucleotide sequence ID" value="NZ_JACOPE010000001.1"/>
</dbReference>
<gene>
    <name evidence="1" type="ORF">H8S40_13105</name>
</gene>
<comment type="caution">
    <text evidence="1">The sequence shown here is derived from an EMBL/GenBank/DDBJ whole genome shotgun (WGS) entry which is preliminary data.</text>
</comment>
<keyword evidence="2" id="KW-1185">Reference proteome</keyword>
<dbReference type="EMBL" id="JACOPE010000001">
    <property type="protein sequence ID" value="MBC5684456.1"/>
    <property type="molecule type" value="Genomic_DNA"/>
</dbReference>
<proteinExistence type="predicted"/>
<reference evidence="1 2" key="1">
    <citation type="submission" date="2020-08" db="EMBL/GenBank/DDBJ databases">
        <title>Genome public.</title>
        <authorList>
            <person name="Liu C."/>
            <person name="Sun Q."/>
        </authorList>
    </citation>
    <scope>NUCLEOTIDE SEQUENCE [LARGE SCALE GENOMIC DNA]</scope>
    <source>
        <strain evidence="1 2">NSJ-13</strain>
    </source>
</reference>
<protein>
    <submittedName>
        <fullName evidence="1">Uncharacterized protein</fullName>
    </submittedName>
</protein>
<sequence length="98" mass="11808">MVINITTPKYISLIQILLRTKKYYKLKGLPDVVEGYEKKYYIFLRKRHIQIEIANSKNETIEEIQKYLDCIFKDDYIGIQEKYADVFELKRARLIKLS</sequence>
<organism evidence="1 2">
    <name type="scientific">Ruminococcus hominis</name>
    <dbReference type="NCBI Taxonomy" id="2763065"/>
    <lineage>
        <taxon>Bacteria</taxon>
        <taxon>Bacillati</taxon>
        <taxon>Bacillota</taxon>
        <taxon>Clostridia</taxon>
        <taxon>Eubacteriales</taxon>
        <taxon>Oscillospiraceae</taxon>
        <taxon>Ruminococcus</taxon>
    </lineage>
</organism>
<name>A0ABR7GCH1_9FIRM</name>
<dbReference type="Proteomes" id="UP000631576">
    <property type="component" value="Unassembled WGS sequence"/>
</dbReference>